<comment type="caution">
    <text evidence="2">The sequence shown here is derived from an EMBL/GenBank/DDBJ whole genome shotgun (WGS) entry which is preliminary data.</text>
</comment>
<evidence type="ECO:0000259" key="1">
    <source>
        <dbReference type="Pfam" id="PF13471"/>
    </source>
</evidence>
<organism evidence="2 3">
    <name type="scientific">Caulobacter rhizosphaerae</name>
    <dbReference type="NCBI Taxonomy" id="2010972"/>
    <lineage>
        <taxon>Bacteria</taxon>
        <taxon>Pseudomonadati</taxon>
        <taxon>Pseudomonadota</taxon>
        <taxon>Alphaproteobacteria</taxon>
        <taxon>Caulobacterales</taxon>
        <taxon>Caulobacteraceae</taxon>
        <taxon>Caulobacter</taxon>
    </lineage>
</organism>
<evidence type="ECO:0000313" key="2">
    <source>
        <dbReference type="EMBL" id="MDR6530270.1"/>
    </source>
</evidence>
<dbReference type="Proteomes" id="UP001262754">
    <property type="component" value="Unassembled WGS sequence"/>
</dbReference>
<feature type="domain" description="Microcin J25-processing protein McjB C-terminal" evidence="1">
    <location>
        <begin position="120"/>
        <end position="216"/>
    </location>
</feature>
<dbReference type="InterPro" id="IPR053521">
    <property type="entry name" value="McjB-like"/>
</dbReference>
<dbReference type="InterPro" id="IPR038765">
    <property type="entry name" value="Papain-like_cys_pep_sf"/>
</dbReference>
<dbReference type="RefSeq" id="WP_310029733.1">
    <property type="nucleotide sequence ID" value="NZ_JAVDRL010000003.1"/>
</dbReference>
<reference evidence="2 3" key="1">
    <citation type="submission" date="2023-07" db="EMBL/GenBank/DDBJ databases">
        <title>Sorghum-associated microbial communities from plants grown in Nebraska, USA.</title>
        <authorList>
            <person name="Schachtman D."/>
        </authorList>
    </citation>
    <scope>NUCLEOTIDE SEQUENCE [LARGE SCALE GENOMIC DNA]</scope>
    <source>
        <strain evidence="2 3">DS2154</strain>
    </source>
</reference>
<protein>
    <recommendedName>
        <fullName evidence="1">Microcin J25-processing protein McjB C-terminal domain-containing protein</fullName>
    </recommendedName>
</protein>
<dbReference type="Pfam" id="PF13471">
    <property type="entry name" value="Transglut_core3"/>
    <property type="match status" value="1"/>
</dbReference>
<accession>A0ABU1MVQ2</accession>
<gene>
    <name evidence="2" type="ORF">J2800_001006</name>
</gene>
<name>A0ABU1MVQ2_9CAUL</name>
<keyword evidence="3" id="KW-1185">Reference proteome</keyword>
<sequence length="218" mass="24127">MASYLSDQAAAVGLGDDLVLLDARRNAYFCLPGAASLVRIEPTGVRIDDADLAAELSAAGLLSDAAGTRPMILVPRPARDLGLKVAERLCAADVMLILAAWATMFIDYHPRPFGHVVRTAQAGRSGRRADDAAREPEQDLSQLVATFERLLPWLPFQGVCFYRAFLLLRVLRWRGHDARWVFGVRTWPFMAHCWLQVGDLVLDDTADRLDAFKPILVV</sequence>
<dbReference type="SUPFAM" id="SSF54001">
    <property type="entry name" value="Cysteine proteinases"/>
    <property type="match status" value="1"/>
</dbReference>
<dbReference type="InterPro" id="IPR032708">
    <property type="entry name" value="McjB_C"/>
</dbReference>
<dbReference type="EMBL" id="JAVDRL010000003">
    <property type="protein sequence ID" value="MDR6530270.1"/>
    <property type="molecule type" value="Genomic_DNA"/>
</dbReference>
<dbReference type="NCBIfam" id="NF033537">
    <property type="entry name" value="lasso_biosyn_B2"/>
    <property type="match status" value="1"/>
</dbReference>
<proteinExistence type="predicted"/>
<evidence type="ECO:0000313" key="3">
    <source>
        <dbReference type="Proteomes" id="UP001262754"/>
    </source>
</evidence>